<evidence type="ECO:0000313" key="4">
    <source>
        <dbReference type="Proteomes" id="UP000293568"/>
    </source>
</evidence>
<dbReference type="RefSeq" id="WP_129443825.1">
    <property type="nucleotide sequence ID" value="NZ_CP035492.1"/>
</dbReference>
<dbReference type="KEGG" id="pprt:ET464_19435"/>
<dbReference type="PANTHER" id="PTHR31302">
    <property type="entry name" value="TRANSMEMBRANE PROTEIN WITH METALLOPHOSPHOESTERASE DOMAIN-RELATED"/>
    <property type="match status" value="1"/>
</dbReference>
<keyword evidence="1" id="KW-0472">Membrane</keyword>
<keyword evidence="1" id="KW-1133">Transmembrane helix</keyword>
<organism evidence="3 4">
    <name type="scientific">Paenibacillus protaetiae</name>
    <dbReference type="NCBI Taxonomy" id="2509456"/>
    <lineage>
        <taxon>Bacteria</taxon>
        <taxon>Bacillati</taxon>
        <taxon>Bacillota</taxon>
        <taxon>Bacilli</taxon>
        <taxon>Bacillales</taxon>
        <taxon>Paenibacillaceae</taxon>
        <taxon>Paenibacillus</taxon>
    </lineage>
</organism>
<dbReference type="SUPFAM" id="SSF56300">
    <property type="entry name" value="Metallo-dependent phosphatases"/>
    <property type="match status" value="1"/>
</dbReference>
<dbReference type="Gene3D" id="3.60.21.10">
    <property type="match status" value="1"/>
</dbReference>
<dbReference type="EMBL" id="CP035492">
    <property type="protein sequence ID" value="QAY68224.1"/>
    <property type="molecule type" value="Genomic_DNA"/>
</dbReference>
<dbReference type="OrthoDB" id="9780884at2"/>
<reference evidence="3 4" key="1">
    <citation type="submission" date="2019-01" db="EMBL/GenBank/DDBJ databases">
        <title>Genome sequencing of strain FW100M-2.</title>
        <authorList>
            <person name="Heo J."/>
            <person name="Kim S.-J."/>
            <person name="Kim J.-S."/>
            <person name="Hong S.-B."/>
            <person name="Kwon S.-W."/>
        </authorList>
    </citation>
    <scope>NUCLEOTIDE SEQUENCE [LARGE SCALE GENOMIC DNA]</scope>
    <source>
        <strain evidence="3 4">FW100M-2</strain>
    </source>
</reference>
<protein>
    <submittedName>
        <fullName evidence="3">Metallophosphoesterase</fullName>
    </submittedName>
</protein>
<accession>A0A4P6EYR7</accession>
<feature type="transmembrane region" description="Helical" evidence="1">
    <location>
        <begin position="12"/>
        <end position="35"/>
    </location>
</feature>
<dbReference type="InterPro" id="IPR004843">
    <property type="entry name" value="Calcineurin-like_PHP"/>
</dbReference>
<sequence>MKLKLVGTVASFAVIYGLLVWYIGWNGWVFLASLFDIQHAGLYSAIMILIAIAFIIGRAGQSVRIPAVSLPARALKLIGSYWLVVLEYAMILLPLADIAALILKALDVSSDQYVTVVGSVVVVLIAALIIRGSWNAWTPIVHTYRVSVAKQAGGRHKLRIAVASDLHLGTIVGNRHLSRLHKELERMKPDLILFPGDVIDEDIEPYIRNNMSGIMSKLSAPLGVYAVLGNHEYYGGHIPTYIKEMNAIGIRVLQDEHVLIDNSFYLIGRKDLTAARPDFGGRLNVEELTASLNKQLPLIMMDHQPSDLDAIADNGIDISLSGHTHRGQFAPNHWITRRMFELDYGYLHKGRLHAIVSSGFGTWGPPVRIASRAEIVQVEVTFEPEAV</sequence>
<dbReference type="PANTHER" id="PTHR31302:SF0">
    <property type="entry name" value="TRANSMEMBRANE PROTEIN WITH METALLOPHOSPHOESTERASE DOMAIN"/>
    <property type="match status" value="1"/>
</dbReference>
<dbReference type="CDD" id="cd07385">
    <property type="entry name" value="MPP_YkuE_C"/>
    <property type="match status" value="1"/>
</dbReference>
<dbReference type="Proteomes" id="UP000293568">
    <property type="component" value="Chromosome"/>
</dbReference>
<dbReference type="AlphaFoldDB" id="A0A4P6EYR7"/>
<dbReference type="GO" id="GO:0016787">
    <property type="term" value="F:hydrolase activity"/>
    <property type="evidence" value="ECO:0007669"/>
    <property type="project" value="InterPro"/>
</dbReference>
<feature type="transmembrane region" description="Helical" evidence="1">
    <location>
        <begin position="81"/>
        <end position="106"/>
    </location>
</feature>
<dbReference type="Pfam" id="PF00149">
    <property type="entry name" value="Metallophos"/>
    <property type="match status" value="1"/>
</dbReference>
<feature type="transmembrane region" description="Helical" evidence="1">
    <location>
        <begin position="112"/>
        <end position="130"/>
    </location>
</feature>
<proteinExistence type="predicted"/>
<evidence type="ECO:0000313" key="3">
    <source>
        <dbReference type="EMBL" id="QAY68224.1"/>
    </source>
</evidence>
<name>A0A4P6EYR7_9BACL</name>
<keyword evidence="4" id="KW-1185">Reference proteome</keyword>
<feature type="domain" description="Calcineurin-like phosphoesterase" evidence="2">
    <location>
        <begin position="158"/>
        <end position="326"/>
    </location>
</feature>
<gene>
    <name evidence="3" type="ORF">ET464_19435</name>
</gene>
<evidence type="ECO:0000256" key="1">
    <source>
        <dbReference type="SAM" id="Phobius"/>
    </source>
</evidence>
<evidence type="ECO:0000259" key="2">
    <source>
        <dbReference type="Pfam" id="PF00149"/>
    </source>
</evidence>
<feature type="transmembrane region" description="Helical" evidence="1">
    <location>
        <begin position="41"/>
        <end position="60"/>
    </location>
</feature>
<dbReference type="InterPro" id="IPR029052">
    <property type="entry name" value="Metallo-depent_PP-like"/>
</dbReference>
<keyword evidence="1" id="KW-0812">Transmembrane</keyword>
<dbReference type="InterPro" id="IPR051158">
    <property type="entry name" value="Metallophosphoesterase_sf"/>
</dbReference>